<dbReference type="RefSeq" id="WP_167564475.1">
    <property type="nucleotide sequence ID" value="NZ_CP049808.1"/>
</dbReference>
<dbReference type="EMBL" id="CP049808">
    <property type="protein sequence ID" value="QIT19991.1"/>
    <property type="molecule type" value="Genomic_DNA"/>
</dbReference>
<protein>
    <submittedName>
        <fullName evidence="2">Uncharacterized protein</fullName>
    </submittedName>
</protein>
<dbReference type="Proteomes" id="UP000501692">
    <property type="component" value="Plasmid pA1254_2"/>
</dbReference>
<sequence>MFINKFKYIGLLPLLAFSNLSYADDFGCKAVLCFAGGKGLSECASTILEVKKRLAKGKGFPHCSFVKADGSYGDNVVSQSNVWTRNLGRDNNVCPDGTITDWYKKKNFKCNAITVTFKGANQDGSDLTQEINW</sequence>
<evidence type="ECO:0000313" key="3">
    <source>
        <dbReference type="Proteomes" id="UP000501692"/>
    </source>
</evidence>
<dbReference type="AlphaFoldDB" id="A0A6H0G040"/>
<accession>A0A6H0G040</accession>
<organism evidence="2 3">
    <name type="scientific">Acinetobacter pittii</name>
    <name type="common">Acinetobacter genomosp. 3</name>
    <dbReference type="NCBI Taxonomy" id="48296"/>
    <lineage>
        <taxon>Bacteria</taxon>
        <taxon>Pseudomonadati</taxon>
        <taxon>Pseudomonadota</taxon>
        <taxon>Gammaproteobacteria</taxon>
        <taxon>Moraxellales</taxon>
        <taxon>Moraxellaceae</taxon>
        <taxon>Acinetobacter</taxon>
        <taxon>Acinetobacter calcoaceticus/baumannii complex</taxon>
    </lineage>
</organism>
<gene>
    <name evidence="2" type="ORF">G8E09_19615</name>
</gene>
<evidence type="ECO:0000313" key="2">
    <source>
        <dbReference type="EMBL" id="QIT19991.1"/>
    </source>
</evidence>
<keyword evidence="2" id="KW-0614">Plasmid</keyword>
<geneLocation type="plasmid" evidence="3">
    <name>pa1254_2</name>
</geneLocation>
<feature type="signal peptide" evidence="1">
    <location>
        <begin position="1"/>
        <end position="23"/>
    </location>
</feature>
<evidence type="ECO:0000256" key="1">
    <source>
        <dbReference type="SAM" id="SignalP"/>
    </source>
</evidence>
<proteinExistence type="predicted"/>
<feature type="chain" id="PRO_5026027738" evidence="1">
    <location>
        <begin position="24"/>
        <end position="133"/>
    </location>
</feature>
<keyword evidence="1" id="KW-0732">Signal</keyword>
<name>A0A6H0G040_ACIPI</name>
<reference evidence="2 3" key="1">
    <citation type="submission" date="2020-03" db="EMBL/GenBank/DDBJ databases">
        <authorList>
            <person name="Zhang L."/>
            <person name="Han X."/>
            <person name="Chen Y."/>
            <person name="Yu Y."/>
        </authorList>
    </citation>
    <scope>NUCLEOTIDE SEQUENCE [LARGE SCALE GENOMIC DNA]</scope>
    <source>
        <strain evidence="2 3">A1254</strain>
        <plasmid evidence="3">pa1254_2</plasmid>
    </source>
</reference>